<accession>A0A1W5XF65</accession>
<name>A0A1W5XF65_9BIVA</name>
<dbReference type="InterPro" id="IPR003917">
    <property type="entry name" value="NADH_UbQ_OxRdtase_chain2"/>
</dbReference>
<comment type="similarity">
    <text evidence="2 17">Belongs to the complex I subunit 2 family.</text>
</comment>
<protein>
    <recommendedName>
        <fullName evidence="4 17">NADH-ubiquinone oxidoreductase chain 2</fullName>
        <ecNumber evidence="3 17">7.1.1.2</ecNumber>
    </recommendedName>
</protein>
<gene>
    <name evidence="19" type="primary">nad2</name>
</gene>
<keyword evidence="5" id="KW-0813">Transport</keyword>
<evidence type="ECO:0000256" key="6">
    <source>
        <dbReference type="ARBA" id="ARBA00022660"/>
    </source>
</evidence>
<dbReference type="InterPro" id="IPR050175">
    <property type="entry name" value="Complex_I_Subunit_2"/>
</dbReference>
<keyword evidence="7 17" id="KW-0812">Transmembrane</keyword>
<comment type="catalytic activity">
    <reaction evidence="16 17">
        <text>a ubiquinone + NADH + 5 H(+)(in) = a ubiquinol + NAD(+) + 4 H(+)(out)</text>
        <dbReference type="Rhea" id="RHEA:29091"/>
        <dbReference type="Rhea" id="RHEA-COMP:9565"/>
        <dbReference type="Rhea" id="RHEA-COMP:9566"/>
        <dbReference type="ChEBI" id="CHEBI:15378"/>
        <dbReference type="ChEBI" id="CHEBI:16389"/>
        <dbReference type="ChEBI" id="CHEBI:17976"/>
        <dbReference type="ChEBI" id="CHEBI:57540"/>
        <dbReference type="ChEBI" id="CHEBI:57945"/>
        <dbReference type="EC" id="7.1.1.2"/>
    </reaction>
</comment>
<evidence type="ECO:0000256" key="15">
    <source>
        <dbReference type="ARBA" id="ARBA00023136"/>
    </source>
</evidence>
<evidence type="ECO:0000313" key="19">
    <source>
        <dbReference type="EMBL" id="ARH56136.1"/>
    </source>
</evidence>
<evidence type="ECO:0000256" key="17">
    <source>
        <dbReference type="RuleBase" id="RU003403"/>
    </source>
</evidence>
<keyword evidence="8 17" id="KW-0999">Mitochondrion inner membrane</keyword>
<dbReference type="EMBL" id="KY131954">
    <property type="protein sequence ID" value="ARH56136.1"/>
    <property type="molecule type" value="Genomic_DNA"/>
</dbReference>
<keyword evidence="6 17" id="KW-0679">Respiratory chain</keyword>
<dbReference type="InterPro" id="IPR001750">
    <property type="entry name" value="ND/Mrp_TM"/>
</dbReference>
<evidence type="ECO:0000256" key="14">
    <source>
        <dbReference type="ARBA" id="ARBA00023128"/>
    </source>
</evidence>
<comment type="function">
    <text evidence="17">Core subunit of the mitochondrial membrane respiratory chain NADH dehydrogenase (Complex I) which catalyzes electron transfer from NADH through the respiratory chain, using ubiquinone as an electron acceptor. Essential for the catalytic activity and assembly of complex I.</text>
</comment>
<dbReference type="Pfam" id="PF00361">
    <property type="entry name" value="Proton_antipo_M"/>
    <property type="match status" value="2"/>
</dbReference>
<keyword evidence="13 17" id="KW-0830">Ubiquinone</keyword>
<evidence type="ECO:0000256" key="12">
    <source>
        <dbReference type="ARBA" id="ARBA00023027"/>
    </source>
</evidence>
<comment type="subcellular location">
    <subcellularLocation>
        <location evidence="1 17">Mitochondrion inner membrane</location>
        <topology evidence="1 17">Multi-pass membrane protein</topology>
    </subcellularLocation>
</comment>
<evidence type="ECO:0000256" key="10">
    <source>
        <dbReference type="ARBA" id="ARBA00022982"/>
    </source>
</evidence>
<dbReference type="GO" id="GO:0005743">
    <property type="term" value="C:mitochondrial inner membrane"/>
    <property type="evidence" value="ECO:0007669"/>
    <property type="project" value="UniProtKB-SubCell"/>
</dbReference>
<dbReference type="PANTHER" id="PTHR46552:SF1">
    <property type="entry name" value="NADH-UBIQUINONE OXIDOREDUCTASE CHAIN 2"/>
    <property type="match status" value="1"/>
</dbReference>
<keyword evidence="9 17" id="KW-1278">Translocase</keyword>
<dbReference type="GO" id="GO:0008137">
    <property type="term" value="F:NADH dehydrogenase (ubiquinone) activity"/>
    <property type="evidence" value="ECO:0007669"/>
    <property type="project" value="UniProtKB-EC"/>
</dbReference>
<evidence type="ECO:0000256" key="5">
    <source>
        <dbReference type="ARBA" id="ARBA00022448"/>
    </source>
</evidence>
<evidence type="ECO:0000256" key="9">
    <source>
        <dbReference type="ARBA" id="ARBA00022967"/>
    </source>
</evidence>
<reference evidence="19" key="1">
    <citation type="journal article" date="2017" name="J. Molluscan Stud.">
        <title>The first Margaritiferidae male (M-type) mitogenome: mitochondrial gene order as a potential character for determining higher-order phylogeny within Unionida (Bivalvia).</title>
        <authorList>
            <person name="Lopes-Lima M."/>
            <person name="Fonesca M.M."/>
            <person name="Aldridge D.C."/>
            <person name="Bogan A.E."/>
            <person name="Gan H.M."/>
            <person name="Ghamizi M."/>
            <person name="Sousa R."/>
            <person name="Teixeira A."/>
            <person name="Varandas S."/>
            <person name="Zanatta D."/>
            <person name="Zieritz A."/>
            <person name="Froufe E."/>
        </authorList>
    </citation>
    <scope>NUCLEOTIDE SEQUENCE</scope>
    <source>
        <strain evidence="19">BIV1914M</strain>
        <tissue evidence="19">Foot tissue</tissue>
    </source>
</reference>
<evidence type="ECO:0000256" key="8">
    <source>
        <dbReference type="ARBA" id="ARBA00022792"/>
    </source>
</evidence>
<evidence type="ECO:0000256" key="3">
    <source>
        <dbReference type="ARBA" id="ARBA00012944"/>
    </source>
</evidence>
<dbReference type="GO" id="GO:0006120">
    <property type="term" value="P:mitochondrial electron transport, NADH to ubiquinone"/>
    <property type="evidence" value="ECO:0007669"/>
    <property type="project" value="InterPro"/>
</dbReference>
<dbReference type="AlphaFoldDB" id="A0A1W5XF65"/>
<proteinExistence type="inferred from homology"/>
<sequence>MKTPQNLLLSFTLISSTIMSLSSTNLLSAWIGLELNMLSFIPMILKKNTTSETETSVKYLIPQSVGSTIFMVASMLHTFSTLSNSLTTVALLLKLGAAPFHSWFPTVMELMDPQPGLTLMTWQKLMPMSLLLSLTDPQTPLIQTAAALSALCGSISGLNQTNLRTLMSFSSIAHLSWMLASIQLGTTPTISYLAIYSTNTAPIFLTMMTHQTLTHKTILSSSISNQTQLNLTVNLLSLAGLPPLMGFSAKLMILIQLSHHLTLTLILITSTVISLYFYLTLTLSILLNHPNPTITNSRSTTINTLTLLPQMLSLPLILIFTH</sequence>
<keyword evidence="15 17" id="KW-0472">Membrane</keyword>
<evidence type="ECO:0000256" key="4">
    <source>
        <dbReference type="ARBA" id="ARBA00021008"/>
    </source>
</evidence>
<feature type="transmembrane region" description="Helical" evidence="17">
    <location>
        <begin position="231"/>
        <end position="255"/>
    </location>
</feature>
<feature type="domain" description="NADH:quinone oxidoreductase/Mrp antiporter transmembrane" evidence="18">
    <location>
        <begin position="23"/>
        <end position="76"/>
    </location>
</feature>
<feature type="transmembrane region" description="Helical" evidence="17">
    <location>
        <begin position="261"/>
        <end position="288"/>
    </location>
</feature>
<evidence type="ECO:0000256" key="2">
    <source>
        <dbReference type="ARBA" id="ARBA00007012"/>
    </source>
</evidence>
<evidence type="ECO:0000256" key="1">
    <source>
        <dbReference type="ARBA" id="ARBA00004448"/>
    </source>
</evidence>
<evidence type="ECO:0000256" key="7">
    <source>
        <dbReference type="ARBA" id="ARBA00022692"/>
    </source>
</evidence>
<comment type="caution">
    <text evidence="17">Lacks conserved residue(s) required for the propagation of feature annotation.</text>
</comment>
<dbReference type="PRINTS" id="PR01436">
    <property type="entry name" value="NADHDHGNASE2"/>
</dbReference>
<dbReference type="EC" id="7.1.1.2" evidence="3 17"/>
<evidence type="ECO:0000256" key="11">
    <source>
        <dbReference type="ARBA" id="ARBA00022989"/>
    </source>
</evidence>
<feature type="domain" description="NADH:quinone oxidoreductase/Mrp antiporter transmembrane" evidence="18">
    <location>
        <begin position="83"/>
        <end position="273"/>
    </location>
</feature>
<dbReference type="PANTHER" id="PTHR46552">
    <property type="entry name" value="NADH-UBIQUINONE OXIDOREDUCTASE CHAIN 2"/>
    <property type="match status" value="1"/>
</dbReference>
<evidence type="ECO:0000256" key="13">
    <source>
        <dbReference type="ARBA" id="ARBA00023075"/>
    </source>
</evidence>
<organism evidence="19">
    <name type="scientific">Pseudunio marocanus</name>
    <dbReference type="NCBI Taxonomy" id="518768"/>
    <lineage>
        <taxon>Eukaryota</taxon>
        <taxon>Metazoa</taxon>
        <taxon>Spiralia</taxon>
        <taxon>Lophotrochozoa</taxon>
        <taxon>Mollusca</taxon>
        <taxon>Bivalvia</taxon>
        <taxon>Autobranchia</taxon>
        <taxon>Heteroconchia</taxon>
        <taxon>Palaeoheterodonta</taxon>
        <taxon>Unionida</taxon>
        <taxon>Unionoidea</taxon>
        <taxon>Margaritiferidae</taxon>
        <taxon>Pseudunio</taxon>
    </lineage>
</organism>
<feature type="transmembrane region" description="Helical" evidence="17">
    <location>
        <begin position="300"/>
        <end position="320"/>
    </location>
</feature>
<keyword evidence="12 17" id="KW-0520">NAD</keyword>
<geneLocation type="mitochondrion" evidence="19"/>
<evidence type="ECO:0000256" key="16">
    <source>
        <dbReference type="ARBA" id="ARBA00049551"/>
    </source>
</evidence>
<keyword evidence="10 17" id="KW-0249">Electron transport</keyword>
<keyword evidence="14 17" id="KW-0496">Mitochondrion</keyword>
<keyword evidence="11 17" id="KW-1133">Transmembrane helix</keyword>
<evidence type="ECO:0000259" key="18">
    <source>
        <dbReference type="Pfam" id="PF00361"/>
    </source>
</evidence>